<organism evidence="1">
    <name type="scientific">Tetraselmis sp. GSL018</name>
    <dbReference type="NCBI Taxonomy" id="582737"/>
    <lineage>
        <taxon>Eukaryota</taxon>
        <taxon>Viridiplantae</taxon>
        <taxon>Chlorophyta</taxon>
        <taxon>core chlorophytes</taxon>
        <taxon>Chlorodendrophyceae</taxon>
        <taxon>Chlorodendrales</taxon>
        <taxon>Chlorodendraceae</taxon>
        <taxon>Tetraselmis</taxon>
    </lineage>
</organism>
<evidence type="ECO:0000313" key="1">
    <source>
        <dbReference type="EMBL" id="JAC80848.1"/>
    </source>
</evidence>
<sequence>MTRIATCILISSTPLAHCSPHLKRSYQFSGPEYVRSQDAKFLFPFIGRKLSFGFHGRNNSSQIKVQAGESAASFLQSFGDALGLGKDRNRDAERAQMIHELFTHVDEETYDRLLEEDFTIKNAFNRSKGVKQSKIEWMNFIFSTLKPAIPDFNWAPFEGRFGGQVDNEGWCLCSVEATGHHTNADLELEGLPALPASGAHFCLPQQLVKVKVDLPKRRIKAIEVVPKHGASVADLYAALGGRLPEGSLDEREGRRGAEA</sequence>
<dbReference type="AlphaFoldDB" id="A0A061S9B7"/>
<name>A0A061S9B7_9CHLO</name>
<protein>
    <submittedName>
        <fullName evidence="1">Uncharacterized protein</fullName>
    </submittedName>
</protein>
<gene>
    <name evidence="1" type="ORF">TSPGSL018_9309</name>
</gene>
<proteinExistence type="predicted"/>
<accession>A0A061S9B7</accession>
<dbReference type="EMBL" id="GBEZ01004366">
    <property type="protein sequence ID" value="JAC80848.1"/>
    <property type="molecule type" value="Transcribed_RNA"/>
</dbReference>
<reference evidence="1" key="1">
    <citation type="submission" date="2014-05" db="EMBL/GenBank/DDBJ databases">
        <title>The transcriptome of the halophilic microalga Tetraselmis sp. GSL018 isolated from the Great Salt Lake, Utah.</title>
        <authorList>
            <person name="Jinkerson R.E."/>
            <person name="D'Adamo S."/>
            <person name="Posewitz M.C."/>
        </authorList>
    </citation>
    <scope>NUCLEOTIDE SEQUENCE</scope>
    <source>
        <strain evidence="1">GSL018</strain>
    </source>
</reference>